<gene>
    <name evidence="1" type="ORF">BDM02DRAFT_3170598</name>
</gene>
<reference evidence="1" key="1">
    <citation type="submission" date="2019-10" db="EMBL/GenBank/DDBJ databases">
        <authorList>
            <consortium name="DOE Joint Genome Institute"/>
            <person name="Kuo A."/>
            <person name="Miyauchi S."/>
            <person name="Kiss E."/>
            <person name="Drula E."/>
            <person name="Kohler A."/>
            <person name="Sanchez-Garcia M."/>
            <person name="Andreopoulos B."/>
            <person name="Barry K.W."/>
            <person name="Bonito G."/>
            <person name="Buee M."/>
            <person name="Carver A."/>
            <person name="Chen C."/>
            <person name="Cichocki N."/>
            <person name="Clum A."/>
            <person name="Culley D."/>
            <person name="Crous P.W."/>
            <person name="Fauchery L."/>
            <person name="Girlanda M."/>
            <person name="Hayes R."/>
            <person name="Keri Z."/>
            <person name="Labutti K."/>
            <person name="Lipzen A."/>
            <person name="Lombard V."/>
            <person name="Magnuson J."/>
            <person name="Maillard F."/>
            <person name="Morin E."/>
            <person name="Murat C."/>
            <person name="Nolan M."/>
            <person name="Ohm R."/>
            <person name="Pangilinan J."/>
            <person name="Pereira M."/>
            <person name="Perotto S."/>
            <person name="Peter M."/>
            <person name="Riley R."/>
            <person name="Sitrit Y."/>
            <person name="Stielow B."/>
            <person name="Szollosi G."/>
            <person name="Zifcakova L."/>
            <person name="Stursova M."/>
            <person name="Spatafora J.W."/>
            <person name="Tedersoo L."/>
            <person name="Vaario L.-M."/>
            <person name="Yamada A."/>
            <person name="Yan M."/>
            <person name="Wang P."/>
            <person name="Xu J."/>
            <person name="Bruns T."/>
            <person name="Baldrian P."/>
            <person name="Vilgalys R."/>
            <person name="Henrissat B."/>
            <person name="Grigoriev I.V."/>
            <person name="Hibbett D."/>
            <person name="Nagy L.G."/>
            <person name="Martin F.M."/>
        </authorList>
    </citation>
    <scope>NUCLEOTIDE SEQUENCE</scope>
    <source>
        <strain evidence="1">P2</strain>
    </source>
</reference>
<evidence type="ECO:0000313" key="2">
    <source>
        <dbReference type="Proteomes" id="UP000886501"/>
    </source>
</evidence>
<protein>
    <submittedName>
        <fullName evidence="1">Uncharacterized protein</fullName>
    </submittedName>
</protein>
<accession>A0ACB6ZBZ0</accession>
<organism evidence="1 2">
    <name type="scientific">Thelephora ganbajun</name>
    <name type="common">Ganba fungus</name>
    <dbReference type="NCBI Taxonomy" id="370292"/>
    <lineage>
        <taxon>Eukaryota</taxon>
        <taxon>Fungi</taxon>
        <taxon>Dikarya</taxon>
        <taxon>Basidiomycota</taxon>
        <taxon>Agaricomycotina</taxon>
        <taxon>Agaricomycetes</taxon>
        <taxon>Thelephorales</taxon>
        <taxon>Thelephoraceae</taxon>
        <taxon>Thelephora</taxon>
    </lineage>
</organism>
<sequence length="1375" mass="148358">MTDLDEEFQTVVRRARDAKPGLGFALSLVGGLTGDVSPVTISSGSRLSGNVRVTPPPSHRRDRSRTRGSEISTGSDPFYSGSSNPRSRASSPHSFSAFSPRTNTGTFTGTYTTTETDSTARPANTYLNVTSGGETEVTPSSSSYRGPSTASLLGDSHDSIDSSDTTSTRSYLSRTREVVRRRRLSSRYSSHPSDDPSDKENSGSYVNSYGDYTSTGISTLESYSYTTSQTPTRTYSSYEPSIVSRDPDNHNDGRSDVGTESALSYEKGYEEYYEPSEGEETPSTTSFVSLPNIPSELSFHSAEGAPTEFRTARSPSEVQSTFSTAEVCTTEASTDFETCEVCRSDASTEYGTAECRCGQRARTIVEEESEEVEVEKSIEVELSIEVEELESVRIEPEPEPAEVESVISPPSEVPTISDEVNPEEIPLPSSRSPTSTLSSLSGGLGHLISPPTSVESTSISPVMSESTSSIQISAPSEPSATSLSISSPTESSVTPTEVSAPSPLPEHVPTPSITVSSEPPEPSPIERAPSLHPSQWAEETDASFESSILAPSSTLSRGVPEGPDISFETSIMRPSVSQPSASLLASPTSLSDVPTPRTSPRSVLLLSETPSSPSSPTTSITPTPTSLSSPTSGATPTTQAPTPSPPSTIESDAVSISIIERAAVSLARTPSTISTVSTVSVSSSIFETESAIGEYRGEEEPTEPSLLSTGRSLTIPRSLTPRPRSPRGIALPPSPELSVSMSVSIATPDSQIPSIHSQLATIVSEPPREILTHDVNKLLSYLHDTNAARDAQHEELTDHLRAIEDELLDLSDMLRRREAEVHVHIPERRPEVRPQIVPRMLEDVPPPVPMKDRSVGSSHSVSPPPRPVGPRSIEMGRPSPMSSPTSSLGQSWLSSHHSDDDLYSLIETEQYADRGPMEVEPLEQSPTRSFKSESSPSDSSTSLDDESSYVSSSLSSYLGPPTPRDVPSVPSVPISEESSGSSLSKTSEGSLSPLSMGGMRPLPSPTPSVTSEGTVRGPEIPLANLRSLLEGLRRQTDALQRGQASTNELINELKGRIREPSLGKIEDMLQELLNRAAVPPPVPPPPPTEPETEEGSSELSSGILRERVEAILQRHREPLPQIHQPTPVRVGRPEDLFPDFQAASIHPIVPVPPPPLVPFVYHPAPRPPRSTSPRADIPPRSMSVPMPQPDRTIYGRRRRPAVRRAGIPKPPPSTVPTAADFHELRDEPRTRPTTGIDTSGPDFLAGVREGRKLRRPGGDGYWSRQTSEAGDRPATAPPLGEEPESWYYRRRRQEPEYPIPPPGTVTGVPMQPTQPAPPPTFLLPTDNTASDSLLRDILSVMRVLLSRCSRSFNLKTCAFRTTARSRWPPWNNRTF</sequence>
<name>A0ACB6ZBZ0_THEGA</name>
<evidence type="ECO:0000313" key="1">
    <source>
        <dbReference type="EMBL" id="KAF9647113.1"/>
    </source>
</evidence>
<dbReference type="Proteomes" id="UP000886501">
    <property type="component" value="Unassembled WGS sequence"/>
</dbReference>
<dbReference type="EMBL" id="MU118041">
    <property type="protein sequence ID" value="KAF9647113.1"/>
    <property type="molecule type" value="Genomic_DNA"/>
</dbReference>
<keyword evidence="2" id="KW-1185">Reference proteome</keyword>
<reference evidence="1" key="2">
    <citation type="journal article" date="2020" name="Nat. Commun.">
        <title>Large-scale genome sequencing of mycorrhizal fungi provides insights into the early evolution of symbiotic traits.</title>
        <authorList>
            <person name="Miyauchi S."/>
            <person name="Kiss E."/>
            <person name="Kuo A."/>
            <person name="Drula E."/>
            <person name="Kohler A."/>
            <person name="Sanchez-Garcia M."/>
            <person name="Morin E."/>
            <person name="Andreopoulos B."/>
            <person name="Barry K.W."/>
            <person name="Bonito G."/>
            <person name="Buee M."/>
            <person name="Carver A."/>
            <person name="Chen C."/>
            <person name="Cichocki N."/>
            <person name="Clum A."/>
            <person name="Culley D."/>
            <person name="Crous P.W."/>
            <person name="Fauchery L."/>
            <person name="Girlanda M."/>
            <person name="Hayes R.D."/>
            <person name="Keri Z."/>
            <person name="LaButti K."/>
            <person name="Lipzen A."/>
            <person name="Lombard V."/>
            <person name="Magnuson J."/>
            <person name="Maillard F."/>
            <person name="Murat C."/>
            <person name="Nolan M."/>
            <person name="Ohm R.A."/>
            <person name="Pangilinan J."/>
            <person name="Pereira M.F."/>
            <person name="Perotto S."/>
            <person name="Peter M."/>
            <person name="Pfister S."/>
            <person name="Riley R."/>
            <person name="Sitrit Y."/>
            <person name="Stielow J.B."/>
            <person name="Szollosi G."/>
            <person name="Zifcakova L."/>
            <person name="Stursova M."/>
            <person name="Spatafora J.W."/>
            <person name="Tedersoo L."/>
            <person name="Vaario L.M."/>
            <person name="Yamada A."/>
            <person name="Yan M."/>
            <person name="Wang P."/>
            <person name="Xu J."/>
            <person name="Bruns T."/>
            <person name="Baldrian P."/>
            <person name="Vilgalys R."/>
            <person name="Dunand C."/>
            <person name="Henrissat B."/>
            <person name="Grigoriev I.V."/>
            <person name="Hibbett D."/>
            <person name="Nagy L.G."/>
            <person name="Martin F.M."/>
        </authorList>
    </citation>
    <scope>NUCLEOTIDE SEQUENCE</scope>
    <source>
        <strain evidence="1">P2</strain>
    </source>
</reference>
<proteinExistence type="predicted"/>
<comment type="caution">
    <text evidence="1">The sequence shown here is derived from an EMBL/GenBank/DDBJ whole genome shotgun (WGS) entry which is preliminary data.</text>
</comment>